<evidence type="ECO:0000313" key="2">
    <source>
        <dbReference type="Proteomes" id="UP000825935"/>
    </source>
</evidence>
<sequence length="123" mass="14032">MAGPVHRRTLRCSYLYLIFAEAIGNSSVEFSCSNNSYPTRPEDYESDRCCWCAWKCEPDSFVRDTLCGRSFDFPRRDWKSDRALHLCSAVHPAHFSPDYGRCKFLISVCGPSPMGALTGWIHI</sequence>
<evidence type="ECO:0000313" key="1">
    <source>
        <dbReference type="EMBL" id="KAH7441764.1"/>
    </source>
</evidence>
<accession>A0A8T2V796</accession>
<proteinExistence type="predicted"/>
<comment type="caution">
    <text evidence="1">The sequence shown here is derived from an EMBL/GenBank/DDBJ whole genome shotgun (WGS) entry which is preliminary data.</text>
</comment>
<organism evidence="1 2">
    <name type="scientific">Ceratopteris richardii</name>
    <name type="common">Triangle waterfern</name>
    <dbReference type="NCBI Taxonomy" id="49495"/>
    <lineage>
        <taxon>Eukaryota</taxon>
        <taxon>Viridiplantae</taxon>
        <taxon>Streptophyta</taxon>
        <taxon>Embryophyta</taxon>
        <taxon>Tracheophyta</taxon>
        <taxon>Polypodiopsida</taxon>
        <taxon>Polypodiidae</taxon>
        <taxon>Polypodiales</taxon>
        <taxon>Pteridineae</taxon>
        <taxon>Pteridaceae</taxon>
        <taxon>Parkerioideae</taxon>
        <taxon>Ceratopteris</taxon>
    </lineage>
</organism>
<dbReference type="EMBL" id="CM035408">
    <property type="protein sequence ID" value="KAH7441764.1"/>
    <property type="molecule type" value="Genomic_DNA"/>
</dbReference>
<reference evidence="1" key="1">
    <citation type="submission" date="2021-08" db="EMBL/GenBank/DDBJ databases">
        <title>WGS assembly of Ceratopteris richardii.</title>
        <authorList>
            <person name="Marchant D.B."/>
            <person name="Chen G."/>
            <person name="Jenkins J."/>
            <person name="Shu S."/>
            <person name="Leebens-Mack J."/>
            <person name="Grimwood J."/>
            <person name="Schmutz J."/>
            <person name="Soltis P."/>
            <person name="Soltis D."/>
            <person name="Chen Z.-H."/>
        </authorList>
    </citation>
    <scope>NUCLEOTIDE SEQUENCE</scope>
    <source>
        <strain evidence="1">Whitten #5841</strain>
        <tissue evidence="1">Leaf</tissue>
    </source>
</reference>
<dbReference type="AlphaFoldDB" id="A0A8T2V796"/>
<gene>
    <name evidence="1" type="ORF">KP509_03G053500</name>
</gene>
<name>A0A8T2V796_CERRI</name>
<dbReference type="Proteomes" id="UP000825935">
    <property type="component" value="Chromosome 3"/>
</dbReference>
<keyword evidence="2" id="KW-1185">Reference proteome</keyword>
<protein>
    <submittedName>
        <fullName evidence="1">Uncharacterized protein</fullName>
    </submittedName>
</protein>